<feature type="transmembrane region" description="Helical" evidence="8">
    <location>
        <begin position="113"/>
        <end position="133"/>
    </location>
</feature>
<feature type="transmembrane region" description="Helical" evidence="8">
    <location>
        <begin position="37"/>
        <end position="57"/>
    </location>
</feature>
<evidence type="ECO:0000256" key="1">
    <source>
        <dbReference type="ARBA" id="ARBA00004141"/>
    </source>
</evidence>
<evidence type="ECO:0000256" key="6">
    <source>
        <dbReference type="ARBA" id="ARBA00022989"/>
    </source>
</evidence>
<dbReference type="InterPro" id="IPR058533">
    <property type="entry name" value="Cation_efflux_TM"/>
</dbReference>
<feature type="transmembrane region" description="Helical" evidence="8">
    <location>
        <begin position="78"/>
        <end position="101"/>
    </location>
</feature>
<evidence type="ECO:0000259" key="9">
    <source>
        <dbReference type="Pfam" id="PF01545"/>
    </source>
</evidence>
<dbReference type="SUPFAM" id="SSF161111">
    <property type="entry name" value="Cation efflux protein transmembrane domain-like"/>
    <property type="match status" value="1"/>
</dbReference>
<dbReference type="Pfam" id="PF01545">
    <property type="entry name" value="Cation_efflux"/>
    <property type="match status" value="1"/>
</dbReference>
<comment type="similarity">
    <text evidence="2">Belongs to the cation diffusion facilitator (CDF) transporter (TC 2.A.4) family. SLC30A subfamily.</text>
</comment>
<dbReference type="OMA" id="RCIENDS"/>
<keyword evidence="5" id="KW-0862">Zinc</keyword>
<dbReference type="NCBIfam" id="TIGR01297">
    <property type="entry name" value="CDF"/>
    <property type="match status" value="1"/>
</dbReference>
<proteinExistence type="inferred from homology"/>
<evidence type="ECO:0000256" key="5">
    <source>
        <dbReference type="ARBA" id="ARBA00022833"/>
    </source>
</evidence>
<dbReference type="GO" id="GO:0005385">
    <property type="term" value="F:zinc ion transmembrane transporter activity"/>
    <property type="evidence" value="ECO:0007669"/>
    <property type="project" value="TreeGrafter"/>
</dbReference>
<evidence type="ECO:0000256" key="8">
    <source>
        <dbReference type="SAM" id="Phobius"/>
    </source>
</evidence>
<evidence type="ECO:0000256" key="7">
    <source>
        <dbReference type="ARBA" id="ARBA00023136"/>
    </source>
</evidence>
<evidence type="ECO:0000256" key="3">
    <source>
        <dbReference type="ARBA" id="ARBA00022448"/>
    </source>
</evidence>
<dbReference type="STRING" id="796925.A0A137PE88"/>
<dbReference type="InterPro" id="IPR002524">
    <property type="entry name" value="Cation_efflux"/>
</dbReference>
<feature type="domain" description="Cation efflux protein transmembrane" evidence="9">
    <location>
        <begin position="14"/>
        <end position="258"/>
    </location>
</feature>
<dbReference type="AlphaFoldDB" id="A0A137PE88"/>
<dbReference type="Gene3D" id="1.20.1510.10">
    <property type="entry name" value="Cation efflux protein transmembrane domain"/>
    <property type="match status" value="1"/>
</dbReference>
<name>A0A137PE88_CONC2</name>
<keyword evidence="6 8" id="KW-1133">Transmembrane helix</keyword>
<dbReference type="SUPFAM" id="SSF160240">
    <property type="entry name" value="Cation efflux protein cytoplasmic domain-like"/>
    <property type="match status" value="1"/>
</dbReference>
<evidence type="ECO:0000259" key="10">
    <source>
        <dbReference type="Pfam" id="PF16916"/>
    </source>
</evidence>
<dbReference type="OrthoDB" id="9944568at2759"/>
<evidence type="ECO:0000313" key="11">
    <source>
        <dbReference type="EMBL" id="KXN73282.1"/>
    </source>
</evidence>
<dbReference type="PANTHER" id="PTHR45820:SF4">
    <property type="entry name" value="ZINC TRANSPORTER 63C, ISOFORM F"/>
    <property type="match status" value="1"/>
</dbReference>
<accession>A0A137PE88</accession>
<feature type="domain" description="Cation efflux protein cytoplasmic" evidence="10">
    <location>
        <begin position="267"/>
        <end position="335"/>
    </location>
</feature>
<feature type="transmembrane region" description="Helical" evidence="8">
    <location>
        <begin position="198"/>
        <end position="222"/>
    </location>
</feature>
<keyword evidence="4 8" id="KW-0812">Transmembrane</keyword>
<dbReference type="GO" id="GO:0016020">
    <property type="term" value="C:membrane"/>
    <property type="evidence" value="ECO:0007669"/>
    <property type="project" value="UniProtKB-SubCell"/>
</dbReference>
<keyword evidence="12" id="KW-1185">Reference proteome</keyword>
<organism evidence="11 12">
    <name type="scientific">Conidiobolus coronatus (strain ATCC 28846 / CBS 209.66 / NRRL 28638)</name>
    <name type="common">Delacroixia coronata</name>
    <dbReference type="NCBI Taxonomy" id="796925"/>
    <lineage>
        <taxon>Eukaryota</taxon>
        <taxon>Fungi</taxon>
        <taxon>Fungi incertae sedis</taxon>
        <taxon>Zoopagomycota</taxon>
        <taxon>Entomophthoromycotina</taxon>
        <taxon>Entomophthoromycetes</taxon>
        <taxon>Entomophthorales</taxon>
        <taxon>Ancylistaceae</taxon>
        <taxon>Conidiobolus</taxon>
    </lineage>
</organism>
<gene>
    <name evidence="11" type="ORF">CONCODRAFT_75085</name>
</gene>
<sequence length="341" mass="38213">MFKLSKSTKLAIQLGLSLTLMIAELVIGYLVNSIALIADSFHMLNDVISLAIALYAVKLSNKKDYDPRYTYGYQRAEILGGLVNGVLLLGVSFTIFIEAIQRFFTPIEIEHPQLILIVGSLGLFVNVFGMFLFGGHDHCHSHSHGHDHSHNRNDDDIEAGIDNKHIDINEKDVIQSSNNDSNTNFQAKKIVSTNMHAVYLHVLGDALTSIGVIIVSLIIWLADFKEKYLFDPIISILITLLIVKLTVPLIKRTSQILLQSSPVHVPITKINEELEKIPEILGAHELHIWQLSDDKIVASAHISIQKGADYMEICSKVKCVLNKFGVNEVTIQPEEFYLYLY</sequence>
<keyword evidence="7 8" id="KW-0472">Membrane</keyword>
<evidence type="ECO:0000256" key="4">
    <source>
        <dbReference type="ARBA" id="ARBA00022692"/>
    </source>
</evidence>
<keyword evidence="3" id="KW-0813">Transport</keyword>
<comment type="subcellular location">
    <subcellularLocation>
        <location evidence="1">Membrane</location>
        <topology evidence="1">Multi-pass membrane protein</topology>
    </subcellularLocation>
</comment>
<reference evidence="11 12" key="1">
    <citation type="journal article" date="2015" name="Genome Biol. Evol.">
        <title>Phylogenomic analyses indicate that early fungi evolved digesting cell walls of algal ancestors of land plants.</title>
        <authorList>
            <person name="Chang Y."/>
            <person name="Wang S."/>
            <person name="Sekimoto S."/>
            <person name="Aerts A.L."/>
            <person name="Choi C."/>
            <person name="Clum A."/>
            <person name="LaButti K.M."/>
            <person name="Lindquist E.A."/>
            <person name="Yee Ngan C."/>
            <person name="Ohm R.A."/>
            <person name="Salamov A.A."/>
            <person name="Grigoriev I.V."/>
            <person name="Spatafora J.W."/>
            <person name="Berbee M.L."/>
        </authorList>
    </citation>
    <scope>NUCLEOTIDE SEQUENCE [LARGE SCALE GENOMIC DNA]</scope>
    <source>
        <strain evidence="11 12">NRRL 28638</strain>
    </source>
</reference>
<evidence type="ECO:0000313" key="12">
    <source>
        <dbReference type="Proteomes" id="UP000070444"/>
    </source>
</evidence>
<feature type="transmembrane region" description="Helical" evidence="8">
    <location>
        <begin position="228"/>
        <end position="250"/>
    </location>
</feature>
<feature type="transmembrane region" description="Helical" evidence="8">
    <location>
        <begin position="12"/>
        <end position="31"/>
    </location>
</feature>
<dbReference type="InterPro" id="IPR027469">
    <property type="entry name" value="Cation_efflux_TMD_sf"/>
</dbReference>
<dbReference type="InterPro" id="IPR027470">
    <property type="entry name" value="Cation_efflux_CTD"/>
</dbReference>
<dbReference type="GO" id="GO:0006882">
    <property type="term" value="P:intracellular zinc ion homeostasis"/>
    <property type="evidence" value="ECO:0007669"/>
    <property type="project" value="TreeGrafter"/>
</dbReference>
<dbReference type="Proteomes" id="UP000070444">
    <property type="component" value="Unassembled WGS sequence"/>
</dbReference>
<dbReference type="PANTHER" id="PTHR45820">
    <property type="entry name" value="FI23527P1"/>
    <property type="match status" value="1"/>
</dbReference>
<dbReference type="Pfam" id="PF16916">
    <property type="entry name" value="ZT_dimer"/>
    <property type="match status" value="1"/>
</dbReference>
<dbReference type="InterPro" id="IPR036837">
    <property type="entry name" value="Cation_efflux_CTD_sf"/>
</dbReference>
<evidence type="ECO:0000256" key="2">
    <source>
        <dbReference type="ARBA" id="ARBA00008873"/>
    </source>
</evidence>
<protein>
    <submittedName>
        <fullName evidence="11">Cation efflux protein</fullName>
    </submittedName>
</protein>
<dbReference type="EMBL" id="KQ964439">
    <property type="protein sequence ID" value="KXN73282.1"/>
    <property type="molecule type" value="Genomic_DNA"/>
</dbReference>